<keyword evidence="2" id="KW-0812">Transmembrane</keyword>
<comment type="caution">
    <text evidence="3">The sequence shown here is derived from an EMBL/GenBank/DDBJ whole genome shotgun (WGS) entry which is preliminary data.</text>
</comment>
<keyword evidence="2" id="KW-1133">Transmembrane helix</keyword>
<reference evidence="3" key="1">
    <citation type="submission" date="2023-08" db="EMBL/GenBank/DDBJ databases">
        <authorList>
            <person name="Audoor S."/>
            <person name="Bilcke G."/>
        </authorList>
    </citation>
    <scope>NUCLEOTIDE SEQUENCE</scope>
</reference>
<proteinExistence type="predicted"/>
<feature type="transmembrane region" description="Helical" evidence="2">
    <location>
        <begin position="71"/>
        <end position="92"/>
    </location>
</feature>
<accession>A0AAD2JPZ5</accession>
<keyword evidence="2" id="KW-0472">Membrane</keyword>
<sequence>MADPTPKHPGALTPASIYFDTPPTPGNKGMVYDAEEPSAAPKRQDNQSSEAKTNAANAANANTQTGSKKKVCIAVVVLSCLVALAIGLSIHFSKPPEEDSSDGQTRTLRFLDYLETMDNIDEALQNADPEDLDVFVEGVRSKVDDEFKSLITPQTTLAAWFPNPSGFNIPEVRSGNRQLVRYNADVLTTSPSFSELSRRLNEKCLELLVEVITNLVFLVFASLGLGSFNRVFFKNVASSLVEAGRSVNVFEQLLTVTEFAQKTGSKVDLLKFSLELGKGILSTTGLNFFWKTFKENVTPLEAVLVGAETALTITAFLATGGLALYAKLASVVIGLGLAIDAFRDALIAYFDCMEDESARPTMSPSTLMPTMPSTLDSFKTTRGTSDPHFSTWNGFFSYQGACDLVYIDTDLIKVHVRTTLSSTSTFSYISAVAVSLGGDIFEFNSNDDYFVNKEKSPLLPSQIGGYPLLRGFRSFSIDLGGGQSLRVSIYQSTLTVDVTGHIDNFGDSKGISGSFHQNSAVKRDGSLFSATDPAETAAEWLVDSGLGDELLFTEPSPHEGCIESTPFTYSDAQRDAAREACSEWQGASFENCIFDVLASGGNTDWASNPGFGPVLEMASCPNENKCLNGTVNLDGFCEYTAFACSNSSKVCDPYDGICKTQSDIVPCVAVIDESSLSNSQAESKWAQFRKEFPRRPFCLLRPPAVSGGSTLHLPSSFDEDPLTLQHPVNRDSQYNLPISDWFNLCGLDLWAKNLDFIALFLDTSGSVKESHVKGSLDFFVDKAQSMGLKIRMVKNGNENWIDPFTDEIMQAQATPQNDECGDASTLSSLPITLTDSTFGAFPDFNLGNCSVALTANGAWYSYTATEKKILNVVISAPNNVKTVLSVFAGDCNNFSCKGQNGPFANGDASLAWITESGVTYKILVSQDNFGLGISSFDLSIQDYDVPDNDSCEGATSVETLPFELQDSTVGALPGSLPDANMTTCLVDDKANGIWYSYTANAKKLIRAYVSGPSRVDTVLRVFSGDCTALSCIGKDGPYWTGDAGWIWIGEAGVTYKLLVSEDNFGVGISSFDLSIQDYDVPDNDSCDGATSVDTLPFELQVSSVGALPDYLPDSNLTTCLVDEEANGIWYSYTATATRSIRAYVSGPNTADTVLRVFSGDCTALSCIGKDGPYWTGDAGWIWIGEAGVTYKLLVSEDNFGVGISSFDLSIQDYDVPDNDLCDSATSVETLPFELQVSSVGALPDSLPDSNVTTCLVDEEANGIWYSYTATATRSIRAYVSGPNTADTVLRVFSGDCTALSCIGKDGPYWTGDAGWIWIGEAGVTYKLLVSEDNFGVGISSFDLSIQDYDVPDNDLCDSATSVDTLPFELQVSSVGALPDSLPDSNVTTCLVDEEANGIWYSYTATATRSIRAYVSGPNTADTVLRVFSGDCTALSCIGKDGPYWTGDAGWIWIGEAGVTYKLLVSEDNFGVGISSFDLSIQDYDVPDNDSCDGATSVDTLPFELQVSSVGALRDSLPDSNVTTCLVDEEANGIWYSYTATATRSIRAYVSGPNTADTVLRVFSGDCTALSCIGKDGPYWTGDAEVIWIGEAGVTYKLLVSEDNFGVGISSCTLSLDFN</sequence>
<organism evidence="3 4">
    <name type="scientific">Cylindrotheca closterium</name>
    <dbReference type="NCBI Taxonomy" id="2856"/>
    <lineage>
        <taxon>Eukaryota</taxon>
        <taxon>Sar</taxon>
        <taxon>Stramenopiles</taxon>
        <taxon>Ochrophyta</taxon>
        <taxon>Bacillariophyta</taxon>
        <taxon>Bacillariophyceae</taxon>
        <taxon>Bacillariophycidae</taxon>
        <taxon>Bacillariales</taxon>
        <taxon>Bacillariaceae</taxon>
        <taxon>Cylindrotheca</taxon>
    </lineage>
</organism>
<gene>
    <name evidence="3" type="ORF">CYCCA115_LOCUS23875</name>
</gene>
<evidence type="ECO:0000256" key="1">
    <source>
        <dbReference type="SAM" id="MobiDB-lite"/>
    </source>
</evidence>
<keyword evidence="4" id="KW-1185">Reference proteome</keyword>
<protein>
    <submittedName>
        <fullName evidence="3">Uncharacterized protein</fullName>
    </submittedName>
</protein>
<evidence type="ECO:0000256" key="2">
    <source>
        <dbReference type="SAM" id="Phobius"/>
    </source>
</evidence>
<dbReference type="Proteomes" id="UP001295423">
    <property type="component" value="Unassembled WGS sequence"/>
</dbReference>
<evidence type="ECO:0000313" key="3">
    <source>
        <dbReference type="EMBL" id="CAJ1969764.1"/>
    </source>
</evidence>
<dbReference type="EMBL" id="CAKOGP040002425">
    <property type="protein sequence ID" value="CAJ1969764.1"/>
    <property type="molecule type" value="Genomic_DNA"/>
</dbReference>
<evidence type="ECO:0000313" key="4">
    <source>
        <dbReference type="Proteomes" id="UP001295423"/>
    </source>
</evidence>
<name>A0AAD2JPZ5_9STRA</name>
<feature type="region of interest" description="Disordered" evidence="1">
    <location>
        <begin position="1"/>
        <end position="63"/>
    </location>
</feature>